<evidence type="ECO:0000313" key="1">
    <source>
        <dbReference type="EMBL" id="KAH6923305.1"/>
    </source>
</evidence>
<name>A0ACB7RLE1_HYAAI</name>
<proteinExistence type="predicted"/>
<accession>A0ACB7RLE1</accession>
<organism evidence="1 2">
    <name type="scientific">Hyalomma asiaticum</name>
    <name type="common">Tick</name>
    <dbReference type="NCBI Taxonomy" id="266040"/>
    <lineage>
        <taxon>Eukaryota</taxon>
        <taxon>Metazoa</taxon>
        <taxon>Ecdysozoa</taxon>
        <taxon>Arthropoda</taxon>
        <taxon>Chelicerata</taxon>
        <taxon>Arachnida</taxon>
        <taxon>Acari</taxon>
        <taxon>Parasitiformes</taxon>
        <taxon>Ixodida</taxon>
        <taxon>Ixodoidea</taxon>
        <taxon>Ixodidae</taxon>
        <taxon>Hyalomminae</taxon>
        <taxon>Hyalomma</taxon>
    </lineage>
</organism>
<evidence type="ECO:0000313" key="2">
    <source>
        <dbReference type="Proteomes" id="UP000821845"/>
    </source>
</evidence>
<gene>
    <name evidence="1" type="ORF">HPB50_027118</name>
</gene>
<protein>
    <submittedName>
        <fullName evidence="1">Uncharacterized protein</fullName>
    </submittedName>
</protein>
<keyword evidence="2" id="KW-1185">Reference proteome</keyword>
<reference evidence="1" key="1">
    <citation type="submission" date="2020-05" db="EMBL/GenBank/DDBJ databases">
        <title>Large-scale comparative analyses of tick genomes elucidate their genetic diversity and vector capacities.</title>
        <authorList>
            <person name="Jia N."/>
            <person name="Wang J."/>
            <person name="Shi W."/>
            <person name="Du L."/>
            <person name="Sun Y."/>
            <person name="Zhan W."/>
            <person name="Jiang J."/>
            <person name="Wang Q."/>
            <person name="Zhang B."/>
            <person name="Ji P."/>
            <person name="Sakyi L.B."/>
            <person name="Cui X."/>
            <person name="Yuan T."/>
            <person name="Jiang B."/>
            <person name="Yang W."/>
            <person name="Lam T.T.-Y."/>
            <person name="Chang Q."/>
            <person name="Ding S."/>
            <person name="Wang X."/>
            <person name="Zhu J."/>
            <person name="Ruan X."/>
            <person name="Zhao L."/>
            <person name="Wei J."/>
            <person name="Que T."/>
            <person name="Du C."/>
            <person name="Cheng J."/>
            <person name="Dai P."/>
            <person name="Han X."/>
            <person name="Huang E."/>
            <person name="Gao Y."/>
            <person name="Liu J."/>
            <person name="Shao H."/>
            <person name="Ye R."/>
            <person name="Li L."/>
            <person name="Wei W."/>
            <person name="Wang X."/>
            <person name="Wang C."/>
            <person name="Yang T."/>
            <person name="Huo Q."/>
            <person name="Li W."/>
            <person name="Guo W."/>
            <person name="Chen H."/>
            <person name="Zhou L."/>
            <person name="Ni X."/>
            <person name="Tian J."/>
            <person name="Zhou Y."/>
            <person name="Sheng Y."/>
            <person name="Liu T."/>
            <person name="Pan Y."/>
            <person name="Xia L."/>
            <person name="Li J."/>
            <person name="Zhao F."/>
            <person name="Cao W."/>
        </authorList>
    </citation>
    <scope>NUCLEOTIDE SEQUENCE</scope>
    <source>
        <strain evidence="1">Hyas-2018</strain>
    </source>
</reference>
<sequence length="202" mass="23206">MCRKPQREDDTGDSAPPMYEPPHVASSILFASPRFLAPVRYFSFSVRHTHMQMAQKSIVYTKLTLFGRARCLHDRLTNRTAALKEYSRDWIEEGDVWEGLQALPAGHAQPSEPYGVGVQEQPVRTIDITTNKRYQDERSNSRRRRLEDQWEALLQQSAVVTWPEEATIEDQWEALLLTQDIGKQPWLVDRARAAAVSHGYLA</sequence>
<comment type="caution">
    <text evidence="1">The sequence shown here is derived from an EMBL/GenBank/DDBJ whole genome shotgun (WGS) entry which is preliminary data.</text>
</comment>
<dbReference type="Proteomes" id="UP000821845">
    <property type="component" value="Chromosome 9"/>
</dbReference>
<dbReference type="EMBL" id="CM023489">
    <property type="protein sequence ID" value="KAH6923305.1"/>
    <property type="molecule type" value="Genomic_DNA"/>
</dbReference>